<evidence type="ECO:0000313" key="3">
    <source>
        <dbReference type="Proteomes" id="UP000245252"/>
    </source>
</evidence>
<dbReference type="Proteomes" id="UP000245252">
    <property type="component" value="Unassembled WGS sequence"/>
</dbReference>
<dbReference type="AlphaFoldDB" id="A0A2U2DY38"/>
<evidence type="ECO:0000259" key="1">
    <source>
        <dbReference type="Pfam" id="PF07238"/>
    </source>
</evidence>
<proteinExistence type="predicted"/>
<comment type="caution">
    <text evidence="2">The sequence shown here is derived from an EMBL/GenBank/DDBJ whole genome shotgun (WGS) entry which is preliminary data.</text>
</comment>
<sequence length="119" mass="13103">MSRAAVQVSAPRAATEERNWERFRVRRPARLIAVRPCLAGMSIRSCQITDISQGGAGFSVHTTIGLPDHYYLNILGLLTRVGCAEVYRNGNRVGVKFIDILDEETVRSIVRADFAGAAK</sequence>
<dbReference type="OrthoDB" id="8126931at2"/>
<dbReference type="Pfam" id="PF07238">
    <property type="entry name" value="PilZ"/>
    <property type="match status" value="1"/>
</dbReference>
<feature type="domain" description="PilZ" evidence="1">
    <location>
        <begin position="18"/>
        <end position="110"/>
    </location>
</feature>
<reference evidence="2 3" key="1">
    <citation type="submission" date="2018-05" db="EMBL/GenBank/DDBJ databases">
        <title>The draft genome of strain NS-104.</title>
        <authorList>
            <person name="Hang P."/>
            <person name="Jiang J."/>
        </authorList>
    </citation>
    <scope>NUCLEOTIDE SEQUENCE [LARGE SCALE GENOMIC DNA]</scope>
    <source>
        <strain evidence="2 3">NS-104</strain>
    </source>
</reference>
<dbReference type="SUPFAM" id="SSF141371">
    <property type="entry name" value="PilZ domain-like"/>
    <property type="match status" value="1"/>
</dbReference>
<dbReference type="InterPro" id="IPR009875">
    <property type="entry name" value="PilZ_domain"/>
</dbReference>
<organism evidence="2 3">
    <name type="scientific">Metarhizobium album</name>
    <dbReference type="NCBI Taxonomy" id="2182425"/>
    <lineage>
        <taxon>Bacteria</taxon>
        <taxon>Pseudomonadati</taxon>
        <taxon>Pseudomonadota</taxon>
        <taxon>Alphaproteobacteria</taxon>
        <taxon>Hyphomicrobiales</taxon>
        <taxon>Rhizobiaceae</taxon>
        <taxon>Metarhizobium</taxon>
    </lineage>
</organism>
<dbReference type="GO" id="GO:0035438">
    <property type="term" value="F:cyclic-di-GMP binding"/>
    <property type="evidence" value="ECO:0007669"/>
    <property type="project" value="InterPro"/>
</dbReference>
<keyword evidence="3" id="KW-1185">Reference proteome</keyword>
<evidence type="ECO:0000313" key="2">
    <source>
        <dbReference type="EMBL" id="PWE58230.1"/>
    </source>
</evidence>
<dbReference type="RefSeq" id="WP_109456748.1">
    <property type="nucleotide sequence ID" value="NZ_QFBC01000001.1"/>
</dbReference>
<name>A0A2U2DY38_9HYPH</name>
<gene>
    <name evidence="2" type="ORF">DEM27_03375</name>
</gene>
<accession>A0A2U2DY38</accession>
<dbReference type="EMBL" id="QFBC01000001">
    <property type="protein sequence ID" value="PWE58230.1"/>
    <property type="molecule type" value="Genomic_DNA"/>
</dbReference>
<protein>
    <submittedName>
        <fullName evidence="2">Pilus assembly protein PilZ</fullName>
    </submittedName>
</protein>